<keyword evidence="2" id="KW-1185">Reference proteome</keyword>
<reference evidence="1 2" key="1">
    <citation type="submission" date="2019-06" db="EMBL/GenBank/DDBJ databases">
        <title>A chromosome-scale genome assembly of the European perch, Perca fluviatilis.</title>
        <authorList>
            <person name="Roques C."/>
            <person name="Zahm M."/>
            <person name="Cabau C."/>
            <person name="Klopp C."/>
            <person name="Bouchez O."/>
            <person name="Donnadieu C."/>
            <person name="Kuhl H."/>
            <person name="Gislard M."/>
            <person name="Guendouz S."/>
            <person name="Journot L."/>
            <person name="Haffray P."/>
            <person name="Bestin A."/>
            <person name="Morvezen R."/>
            <person name="Feron R."/>
            <person name="Wen M."/>
            <person name="Jouanno E."/>
            <person name="Herpin A."/>
            <person name="Schartl M."/>
            <person name="Postlethwait J."/>
            <person name="Schaerlinger B."/>
            <person name="Chardard D."/>
            <person name="Lecocq T."/>
            <person name="Poncet C."/>
            <person name="Jaffrelo L."/>
            <person name="Lampietro C."/>
            <person name="Guiguen Y."/>
        </authorList>
    </citation>
    <scope>NUCLEOTIDE SEQUENCE [LARGE SCALE GENOMIC DNA]</scope>
    <source>
        <tissue evidence="1">Blood</tissue>
    </source>
</reference>
<gene>
    <name evidence="1" type="ORF">PFLUV_G00153260</name>
</gene>
<name>A0A6A5EYU5_PERFL</name>
<proteinExistence type="predicted"/>
<dbReference type="Proteomes" id="UP000465112">
    <property type="component" value="Chromosome 13"/>
</dbReference>
<organism evidence="1 2">
    <name type="scientific">Perca fluviatilis</name>
    <name type="common">European perch</name>
    <dbReference type="NCBI Taxonomy" id="8168"/>
    <lineage>
        <taxon>Eukaryota</taxon>
        <taxon>Metazoa</taxon>
        <taxon>Chordata</taxon>
        <taxon>Craniata</taxon>
        <taxon>Vertebrata</taxon>
        <taxon>Euteleostomi</taxon>
        <taxon>Actinopterygii</taxon>
        <taxon>Neopterygii</taxon>
        <taxon>Teleostei</taxon>
        <taxon>Neoteleostei</taxon>
        <taxon>Acanthomorphata</taxon>
        <taxon>Eupercaria</taxon>
        <taxon>Perciformes</taxon>
        <taxon>Percoidei</taxon>
        <taxon>Percidae</taxon>
        <taxon>Percinae</taxon>
        <taxon>Perca</taxon>
    </lineage>
</organism>
<protein>
    <submittedName>
        <fullName evidence="1">Uncharacterized protein</fullName>
    </submittedName>
</protein>
<dbReference type="EMBL" id="VHII01000013">
    <property type="protein sequence ID" value="KAF1381373.1"/>
    <property type="molecule type" value="Genomic_DNA"/>
</dbReference>
<dbReference type="AlphaFoldDB" id="A0A6A5EYU5"/>
<accession>A0A6A5EYU5</accession>
<sequence length="78" mass="9101">MGIIQAASNESCRQPRKLRFSVVAHISCEPQKRTSWQKWSSPVHFSDRLCKSPFFSQRHFTKKCVKSKVQFQEATTEN</sequence>
<evidence type="ECO:0000313" key="1">
    <source>
        <dbReference type="EMBL" id="KAF1381373.1"/>
    </source>
</evidence>
<evidence type="ECO:0000313" key="2">
    <source>
        <dbReference type="Proteomes" id="UP000465112"/>
    </source>
</evidence>
<comment type="caution">
    <text evidence="1">The sequence shown here is derived from an EMBL/GenBank/DDBJ whole genome shotgun (WGS) entry which is preliminary data.</text>
</comment>